<sequence length="591" mass="63932">MLILNPFKKHDVSEFEGVLIPLADAQHRDSIVDQRRMPPAAQENEAHEKGSEKDSQKNSDGARRSSNDAASVEGGTATPGATIGLTINDLRAEVEMDVAANDTHSSYDMKAKVINRALSDIGMGKYQWQLFVLCGCGWLADNLWLQGIALTLPSLSAEFGVSETEVRYTTLALFLGLCIGASFWGVASDVVGRRLAFNFTLMLAGVFGIAAGFGPNWIGTSALYASIGLGVGGNLPVDGALFLEFLPGANGSLLTLLSIFWPVGQLISSLLAWALIPSFSCASDAPVCTRADNWGWRYFIITLGSISFAMFIARFVFFHLYESPKFLLSRGRQAEAVAVIHGIAYHNKCKTWITEDILNQIGGDPEVRDDAKLSTGEIIKRSLGKFSTQRIGPLFSTRTLGLTTCLLWFQWATIGMGYPLFNAFLPQYLANSGSDTPTSTSLVYRNYAITSVVGVPGSILAYYTVNIRHIGRKRTMSIAALITGVFIFLFTISTQQDFQLAFTCLEAFFQNIMYGVLYAYTPEVFPAPYRGTGSGISSFMNRVAGLCAPIVAVNAASGNPKAPIYASAALIIAAGLSMFALPIETMGRQTL</sequence>
<dbReference type="InterPro" id="IPR011701">
    <property type="entry name" value="MFS"/>
</dbReference>
<dbReference type="PROSITE" id="PS50850">
    <property type="entry name" value="MFS"/>
    <property type="match status" value="1"/>
</dbReference>
<keyword evidence="6 8" id="KW-0472">Membrane</keyword>
<feature type="transmembrane region" description="Helical" evidence="8">
    <location>
        <begin position="400"/>
        <end position="424"/>
    </location>
</feature>
<name>A0A6A6S826_9PLEO</name>
<comment type="subcellular location">
    <subcellularLocation>
        <location evidence="1">Membrane</location>
        <topology evidence="1">Multi-pass membrane protein</topology>
    </subcellularLocation>
</comment>
<evidence type="ECO:0000256" key="4">
    <source>
        <dbReference type="ARBA" id="ARBA00022692"/>
    </source>
</evidence>
<dbReference type="SUPFAM" id="SSF103473">
    <property type="entry name" value="MFS general substrate transporter"/>
    <property type="match status" value="1"/>
</dbReference>
<dbReference type="FunFam" id="1.20.1250.20:FF:000171">
    <property type="entry name" value="MFS general substrate transporter"/>
    <property type="match status" value="1"/>
</dbReference>
<evidence type="ECO:0000256" key="8">
    <source>
        <dbReference type="SAM" id="Phobius"/>
    </source>
</evidence>
<evidence type="ECO:0000259" key="9">
    <source>
        <dbReference type="PROSITE" id="PS50850"/>
    </source>
</evidence>
<feature type="transmembrane region" description="Helical" evidence="8">
    <location>
        <begin position="224"/>
        <end position="246"/>
    </location>
</feature>
<evidence type="ECO:0000256" key="2">
    <source>
        <dbReference type="ARBA" id="ARBA00008335"/>
    </source>
</evidence>
<dbReference type="Pfam" id="PF07690">
    <property type="entry name" value="MFS_1"/>
    <property type="match status" value="1"/>
</dbReference>
<evidence type="ECO:0000256" key="5">
    <source>
        <dbReference type="ARBA" id="ARBA00022989"/>
    </source>
</evidence>
<dbReference type="CDD" id="cd17316">
    <property type="entry name" value="MFS_SV2_like"/>
    <property type="match status" value="1"/>
</dbReference>
<keyword evidence="4 8" id="KW-0812">Transmembrane</keyword>
<organism evidence="10 11">
    <name type="scientific">Massarina eburnea CBS 473.64</name>
    <dbReference type="NCBI Taxonomy" id="1395130"/>
    <lineage>
        <taxon>Eukaryota</taxon>
        <taxon>Fungi</taxon>
        <taxon>Dikarya</taxon>
        <taxon>Ascomycota</taxon>
        <taxon>Pezizomycotina</taxon>
        <taxon>Dothideomycetes</taxon>
        <taxon>Pleosporomycetidae</taxon>
        <taxon>Pleosporales</taxon>
        <taxon>Massarineae</taxon>
        <taxon>Massarinaceae</taxon>
        <taxon>Massarina</taxon>
    </lineage>
</organism>
<accession>A0A6A6S826</accession>
<dbReference type="GO" id="GO:0022857">
    <property type="term" value="F:transmembrane transporter activity"/>
    <property type="evidence" value="ECO:0007669"/>
    <property type="project" value="InterPro"/>
</dbReference>
<proteinExistence type="inferred from homology"/>
<keyword evidence="10" id="KW-0762">Sugar transport</keyword>
<feature type="transmembrane region" description="Helical" evidence="8">
    <location>
        <begin position="562"/>
        <end position="581"/>
    </location>
</feature>
<dbReference type="InterPro" id="IPR036259">
    <property type="entry name" value="MFS_trans_sf"/>
</dbReference>
<feature type="transmembrane region" description="Helical" evidence="8">
    <location>
        <begin position="444"/>
        <end position="463"/>
    </location>
</feature>
<feature type="transmembrane region" description="Helical" evidence="8">
    <location>
        <begin position="168"/>
        <end position="187"/>
    </location>
</feature>
<dbReference type="OrthoDB" id="4139357at2759"/>
<dbReference type="Gene3D" id="1.20.1250.20">
    <property type="entry name" value="MFS general substrate transporter like domains"/>
    <property type="match status" value="1"/>
</dbReference>
<dbReference type="PANTHER" id="PTHR23511:SF5">
    <property type="entry name" value="MAJOR FACILITATOR-TYPE TRANSPORTER HXNZ-RELATED"/>
    <property type="match status" value="1"/>
</dbReference>
<evidence type="ECO:0000256" key="3">
    <source>
        <dbReference type="ARBA" id="ARBA00022448"/>
    </source>
</evidence>
<gene>
    <name evidence="10" type="ORF">P280DRAFT_447625</name>
</gene>
<feature type="compositionally biased region" description="Basic and acidic residues" evidence="7">
    <location>
        <begin position="44"/>
        <end position="66"/>
    </location>
</feature>
<dbReference type="GO" id="GO:0016020">
    <property type="term" value="C:membrane"/>
    <property type="evidence" value="ECO:0007669"/>
    <property type="project" value="UniProtKB-SubCell"/>
</dbReference>
<dbReference type="PANTHER" id="PTHR23511">
    <property type="entry name" value="SYNAPTIC VESICLE GLYCOPROTEIN 2"/>
    <property type="match status" value="1"/>
</dbReference>
<dbReference type="InterPro" id="IPR020846">
    <property type="entry name" value="MFS_dom"/>
</dbReference>
<feature type="transmembrane region" description="Helical" evidence="8">
    <location>
        <begin position="253"/>
        <end position="276"/>
    </location>
</feature>
<protein>
    <submittedName>
        <fullName evidence="10">Sugar transporter</fullName>
    </submittedName>
</protein>
<evidence type="ECO:0000256" key="6">
    <source>
        <dbReference type="ARBA" id="ARBA00023136"/>
    </source>
</evidence>
<keyword evidence="5 8" id="KW-1133">Transmembrane helix</keyword>
<evidence type="ECO:0000256" key="7">
    <source>
        <dbReference type="SAM" id="MobiDB-lite"/>
    </source>
</evidence>
<feature type="transmembrane region" description="Helical" evidence="8">
    <location>
        <begin position="199"/>
        <end position="218"/>
    </location>
</feature>
<feature type="transmembrane region" description="Helical" evidence="8">
    <location>
        <begin position="475"/>
        <end position="492"/>
    </location>
</feature>
<evidence type="ECO:0000313" key="10">
    <source>
        <dbReference type="EMBL" id="KAF2642334.1"/>
    </source>
</evidence>
<evidence type="ECO:0000256" key="1">
    <source>
        <dbReference type="ARBA" id="ARBA00004141"/>
    </source>
</evidence>
<feature type="region of interest" description="Disordered" evidence="7">
    <location>
        <begin position="33"/>
        <end position="77"/>
    </location>
</feature>
<feature type="transmembrane region" description="Helical" evidence="8">
    <location>
        <begin position="296"/>
        <end position="321"/>
    </location>
</feature>
<dbReference type="EMBL" id="MU006781">
    <property type="protein sequence ID" value="KAF2642334.1"/>
    <property type="molecule type" value="Genomic_DNA"/>
</dbReference>
<dbReference type="Proteomes" id="UP000799753">
    <property type="component" value="Unassembled WGS sequence"/>
</dbReference>
<comment type="similarity">
    <text evidence="2">Belongs to the major facilitator superfamily.</text>
</comment>
<feature type="domain" description="Major facilitator superfamily (MFS) profile" evidence="9">
    <location>
        <begin position="130"/>
        <end position="586"/>
    </location>
</feature>
<keyword evidence="11" id="KW-1185">Reference proteome</keyword>
<evidence type="ECO:0000313" key="11">
    <source>
        <dbReference type="Proteomes" id="UP000799753"/>
    </source>
</evidence>
<reference evidence="10" key="1">
    <citation type="journal article" date="2020" name="Stud. Mycol.">
        <title>101 Dothideomycetes genomes: a test case for predicting lifestyles and emergence of pathogens.</title>
        <authorList>
            <person name="Haridas S."/>
            <person name="Albert R."/>
            <person name="Binder M."/>
            <person name="Bloem J."/>
            <person name="Labutti K."/>
            <person name="Salamov A."/>
            <person name="Andreopoulos B."/>
            <person name="Baker S."/>
            <person name="Barry K."/>
            <person name="Bills G."/>
            <person name="Bluhm B."/>
            <person name="Cannon C."/>
            <person name="Castanera R."/>
            <person name="Culley D."/>
            <person name="Daum C."/>
            <person name="Ezra D."/>
            <person name="Gonzalez J."/>
            <person name="Henrissat B."/>
            <person name="Kuo A."/>
            <person name="Liang C."/>
            <person name="Lipzen A."/>
            <person name="Lutzoni F."/>
            <person name="Magnuson J."/>
            <person name="Mondo S."/>
            <person name="Nolan M."/>
            <person name="Ohm R."/>
            <person name="Pangilinan J."/>
            <person name="Park H.-J."/>
            <person name="Ramirez L."/>
            <person name="Alfaro M."/>
            <person name="Sun H."/>
            <person name="Tritt A."/>
            <person name="Yoshinaga Y."/>
            <person name="Zwiers L.-H."/>
            <person name="Turgeon B."/>
            <person name="Goodwin S."/>
            <person name="Spatafora J."/>
            <person name="Crous P."/>
            <person name="Grigoriev I."/>
        </authorList>
    </citation>
    <scope>NUCLEOTIDE SEQUENCE</scope>
    <source>
        <strain evidence="10">CBS 473.64</strain>
    </source>
</reference>
<dbReference type="AlphaFoldDB" id="A0A6A6S826"/>
<keyword evidence="3" id="KW-0813">Transport</keyword>